<evidence type="ECO:0000313" key="3">
    <source>
        <dbReference type="Proteomes" id="UP001177670"/>
    </source>
</evidence>
<feature type="compositionally biased region" description="Basic and acidic residues" evidence="1">
    <location>
        <begin position="25"/>
        <end position="40"/>
    </location>
</feature>
<protein>
    <submittedName>
        <fullName evidence="2">Uncharacterized protein</fullName>
    </submittedName>
</protein>
<evidence type="ECO:0000256" key="1">
    <source>
        <dbReference type="SAM" id="MobiDB-lite"/>
    </source>
</evidence>
<feature type="compositionally biased region" description="Acidic residues" evidence="1">
    <location>
        <begin position="41"/>
        <end position="57"/>
    </location>
</feature>
<proteinExistence type="predicted"/>
<reference evidence="2" key="1">
    <citation type="submission" date="2021-10" db="EMBL/GenBank/DDBJ databases">
        <title>Melipona bicolor Genome sequencing and assembly.</title>
        <authorList>
            <person name="Araujo N.S."/>
            <person name="Arias M.C."/>
        </authorList>
    </citation>
    <scope>NUCLEOTIDE SEQUENCE</scope>
    <source>
        <strain evidence="2">USP_2M_L1-L4_2017</strain>
        <tissue evidence="2">Whole body</tissue>
    </source>
</reference>
<gene>
    <name evidence="2" type="ORF">K0M31_011745</name>
</gene>
<dbReference type="EMBL" id="JAHYIQ010000003">
    <property type="protein sequence ID" value="KAK1133959.1"/>
    <property type="molecule type" value="Genomic_DNA"/>
</dbReference>
<organism evidence="2 3">
    <name type="scientific">Melipona bicolor</name>
    <dbReference type="NCBI Taxonomy" id="60889"/>
    <lineage>
        <taxon>Eukaryota</taxon>
        <taxon>Metazoa</taxon>
        <taxon>Ecdysozoa</taxon>
        <taxon>Arthropoda</taxon>
        <taxon>Hexapoda</taxon>
        <taxon>Insecta</taxon>
        <taxon>Pterygota</taxon>
        <taxon>Neoptera</taxon>
        <taxon>Endopterygota</taxon>
        <taxon>Hymenoptera</taxon>
        <taxon>Apocrita</taxon>
        <taxon>Aculeata</taxon>
        <taxon>Apoidea</taxon>
        <taxon>Anthophila</taxon>
        <taxon>Apidae</taxon>
        <taxon>Melipona</taxon>
    </lineage>
</organism>
<keyword evidence="3" id="KW-1185">Reference proteome</keyword>
<dbReference type="Proteomes" id="UP001177670">
    <property type="component" value="Unassembled WGS sequence"/>
</dbReference>
<sequence>MRNEETANRWSGYMCGWDEEEEERETSVVREEHEASSAKMEEEEEEDEEVEDAEEEEVWRKEGSQGKREMRAREEARGRGLGWVR</sequence>
<name>A0AA40GAE9_9HYME</name>
<feature type="compositionally biased region" description="Basic and acidic residues" evidence="1">
    <location>
        <begin position="58"/>
        <end position="78"/>
    </location>
</feature>
<feature type="region of interest" description="Disordered" evidence="1">
    <location>
        <begin position="1"/>
        <end position="85"/>
    </location>
</feature>
<accession>A0AA40GAE9</accession>
<comment type="caution">
    <text evidence="2">The sequence shown here is derived from an EMBL/GenBank/DDBJ whole genome shotgun (WGS) entry which is preliminary data.</text>
</comment>
<dbReference type="AlphaFoldDB" id="A0AA40GAE9"/>
<evidence type="ECO:0000313" key="2">
    <source>
        <dbReference type="EMBL" id="KAK1133959.1"/>
    </source>
</evidence>